<dbReference type="Proteomes" id="UP001162640">
    <property type="component" value="Unassembled WGS sequence"/>
</dbReference>
<dbReference type="InterPro" id="IPR032675">
    <property type="entry name" value="LRR_dom_sf"/>
</dbReference>
<dbReference type="PANTHER" id="PTHR45661">
    <property type="entry name" value="SURFACE ANTIGEN"/>
    <property type="match status" value="1"/>
</dbReference>
<dbReference type="Gene3D" id="3.80.10.10">
    <property type="entry name" value="Ribonuclease Inhibitor"/>
    <property type="match status" value="1"/>
</dbReference>
<name>A0A9W7AHD4_9STRA</name>
<accession>A0A9W7AHD4</accession>
<dbReference type="AlphaFoldDB" id="A0A9W7AHD4"/>
<evidence type="ECO:0000313" key="2">
    <source>
        <dbReference type="Proteomes" id="UP001162640"/>
    </source>
</evidence>
<organism evidence="1 2">
    <name type="scientific">Triparma laevis f. inornata</name>
    <dbReference type="NCBI Taxonomy" id="1714386"/>
    <lineage>
        <taxon>Eukaryota</taxon>
        <taxon>Sar</taxon>
        <taxon>Stramenopiles</taxon>
        <taxon>Ochrophyta</taxon>
        <taxon>Bolidophyceae</taxon>
        <taxon>Parmales</taxon>
        <taxon>Triparmaceae</taxon>
        <taxon>Triparma</taxon>
    </lineage>
</organism>
<proteinExistence type="predicted"/>
<dbReference type="Pfam" id="PF13306">
    <property type="entry name" value="LRR_5"/>
    <property type="match status" value="1"/>
</dbReference>
<dbReference type="InterPro" id="IPR026906">
    <property type="entry name" value="LRR_5"/>
</dbReference>
<dbReference type="InterPro" id="IPR053139">
    <property type="entry name" value="Surface_bspA-like"/>
</dbReference>
<comment type="caution">
    <text evidence="1">The sequence shown here is derived from an EMBL/GenBank/DDBJ whole genome shotgun (WGS) entry which is preliminary data.</text>
</comment>
<dbReference type="PANTHER" id="PTHR45661:SF3">
    <property type="entry name" value="IG-LIKE DOMAIN-CONTAINING PROTEIN"/>
    <property type="match status" value="1"/>
</dbReference>
<protein>
    <submittedName>
        <fullName evidence="1">Uncharacterized protein</fullName>
    </submittedName>
</protein>
<reference evidence="2" key="1">
    <citation type="journal article" date="2023" name="Commun. Biol.">
        <title>Genome analysis of Parmales, the sister group of diatoms, reveals the evolutionary specialization of diatoms from phago-mixotrophs to photoautotrophs.</title>
        <authorList>
            <person name="Ban H."/>
            <person name="Sato S."/>
            <person name="Yoshikawa S."/>
            <person name="Yamada K."/>
            <person name="Nakamura Y."/>
            <person name="Ichinomiya M."/>
            <person name="Sato N."/>
            <person name="Blanc-Mathieu R."/>
            <person name="Endo H."/>
            <person name="Kuwata A."/>
            <person name="Ogata H."/>
        </authorList>
    </citation>
    <scope>NUCLEOTIDE SEQUENCE [LARGE SCALE GENOMIC DNA]</scope>
</reference>
<dbReference type="EMBL" id="BLQM01000146">
    <property type="protein sequence ID" value="GMH69203.1"/>
    <property type="molecule type" value="Genomic_DNA"/>
</dbReference>
<gene>
    <name evidence="1" type="ORF">TL16_g05099</name>
</gene>
<evidence type="ECO:0000313" key="1">
    <source>
        <dbReference type="EMBL" id="GMH69203.1"/>
    </source>
</evidence>
<sequence length="281" mass="31612">MCLRRMLRTKIDDDPDSLQTLSPDVFYNCSKLFPSNIIVSDLDNDTTSEVVAHLRSKISLNALLSGNNFLNTDDFYKLIVSYLPNDALMTIKLSSKPWSRVADEFISDDVESGAMIVHDGNDIEVGRDKNDEYWEAFEFRRKLVTRVIFLLNITKVGDRACTFSANLVVVDISEGVERIGDHVFYVCSSLSTMSFPTTLKSFGECAFVSCRSLDNVDLLHTNLQGLGHQAFWGCSELKSMTMPDSLQTFGNWVFVHSSKLVPSNINVCNNNAVVAYLRFQQ</sequence>
<dbReference type="SUPFAM" id="SSF52058">
    <property type="entry name" value="L domain-like"/>
    <property type="match status" value="1"/>
</dbReference>